<organism evidence="3 4">
    <name type="scientific">Bartonella krasnovii</name>
    <dbReference type="NCBI Taxonomy" id="2267275"/>
    <lineage>
        <taxon>Bacteria</taxon>
        <taxon>Pseudomonadati</taxon>
        <taxon>Pseudomonadota</taxon>
        <taxon>Alphaproteobacteria</taxon>
        <taxon>Hyphomicrobiales</taxon>
        <taxon>Bartonellaceae</taxon>
        <taxon>Bartonella</taxon>
    </lineage>
</organism>
<dbReference type="Pfam" id="PF03428">
    <property type="entry name" value="RP-C"/>
    <property type="match status" value="1"/>
</dbReference>
<reference evidence="4" key="1">
    <citation type="submission" date="2019-07" db="EMBL/GenBank/DDBJ databases">
        <title>Bartonella kosoyii sp. nov. and Bartonella krasnovii sp. nov., two novel members of the Bartonella elizabethae complex sensu lato, isolated from black rats and wild desert rodent-fleas.</title>
        <authorList>
            <person name="Gutierrez R."/>
            <person name="Shalit T."/>
            <person name="Markus B."/>
            <person name="Yuan C."/>
            <person name="Nachum-Biala Y."/>
            <person name="Elad D."/>
            <person name="Harrus S."/>
        </authorList>
    </citation>
    <scope>NUCLEOTIDE SEQUENCE [LARGE SCALE GENOMIC DNA]</scope>
    <source>
        <strain evidence="4">OE 1-1</strain>
        <plasmid evidence="4">poe11-1</plasmid>
    </source>
</reference>
<accession>A0A5B9RM07</accession>
<dbReference type="EMBL" id="CP042965">
    <property type="protein sequence ID" value="QEG79320.1"/>
    <property type="molecule type" value="Genomic_DNA"/>
</dbReference>
<dbReference type="RefSeq" id="WP_151030301.1">
    <property type="nucleotide sequence ID" value="NZ_CP042965.1"/>
</dbReference>
<gene>
    <name evidence="3" type="ORF">D1092_09240</name>
</gene>
<evidence type="ECO:0000313" key="3">
    <source>
        <dbReference type="EMBL" id="QEG79320.1"/>
    </source>
</evidence>
<evidence type="ECO:0000313" key="4">
    <source>
        <dbReference type="Proteomes" id="UP000321311"/>
    </source>
</evidence>
<dbReference type="NCBIfam" id="NF040974">
    <property type="entry name" value="RepABC_RepC"/>
    <property type="match status" value="1"/>
</dbReference>
<dbReference type="OrthoDB" id="7488837at2"/>
<proteinExistence type="predicted"/>
<dbReference type="InterPro" id="IPR047611">
    <property type="entry name" value="RepABC_RepC"/>
</dbReference>
<dbReference type="GeneID" id="71062301"/>
<dbReference type="InterPro" id="IPR005090">
    <property type="entry name" value="RepC_N"/>
</dbReference>
<sequence>MVNKISGRKLSAHHIEYRKLAENAEMGSVSRGQLIGLVNQLEQTDFIKESEAKLLLNLLRTAPRDQFEKSGVPIVFKSNRQLSYDIKRSESRVSFLLSRLYDCGLIVMRDSGNFKRYPIRNHSDDIVTACGIDLRILVARYHELKHKADEALEVYDKKNEALHYFRGLVRQIKTCYTEMEATPFISLLFSRMQKIIYIIGRPAKVSLEKLYKAIRLFEWILRRFFEQKTSKTRYTDLVDKIHIEYTTPKYICNCNKNECSDHSEHTQINNMTSGHKKMAYEKIKKSKTESTLSSKNNKSLQIKSELLTEALPNVAMFLKHGLQSERDLIGSMEFLAKMNRISPHAVEEAKRNMGIKRAALAIAIIFEKYCRELVKSPGGYLRGMIAKENRGELYLERSFYVLLNEDSEEKLKVFCTKKAEKNEQIKPNDQKNSLLKSELKKVIKTLNMQTVSKKIVL</sequence>
<evidence type="ECO:0000259" key="2">
    <source>
        <dbReference type="Pfam" id="PF11800"/>
    </source>
</evidence>
<geneLocation type="plasmid" evidence="4">
    <name>poe11-1</name>
</geneLocation>
<protein>
    <submittedName>
        <fullName evidence="3">Replication protein C</fullName>
    </submittedName>
</protein>
<name>A0A5B9RM07_9HYPH</name>
<feature type="domain" description="Plasmid replication protein C N-terminal" evidence="1">
    <location>
        <begin position="8"/>
        <end position="175"/>
    </location>
</feature>
<dbReference type="KEGG" id="barn:D1092_09240"/>
<feature type="domain" description="Plasmid replication protein C C-terminal" evidence="2">
    <location>
        <begin position="306"/>
        <end position="404"/>
    </location>
</feature>
<dbReference type="Proteomes" id="UP000321311">
    <property type="component" value="Plasmid pOE11-1"/>
</dbReference>
<dbReference type="InterPro" id="IPR021760">
    <property type="entry name" value="RepC_C"/>
</dbReference>
<evidence type="ECO:0000259" key="1">
    <source>
        <dbReference type="Pfam" id="PF03428"/>
    </source>
</evidence>
<dbReference type="AlphaFoldDB" id="A0A5B9RM07"/>
<keyword evidence="3" id="KW-0614">Plasmid</keyword>
<dbReference type="Pfam" id="PF11800">
    <property type="entry name" value="RP-C_C"/>
    <property type="match status" value="1"/>
</dbReference>